<dbReference type="SUPFAM" id="SSF50331">
    <property type="entry name" value="MOP-like"/>
    <property type="match status" value="1"/>
</dbReference>
<evidence type="ECO:0000313" key="9">
    <source>
        <dbReference type="EMBL" id="CTQ44094.1"/>
    </source>
</evidence>
<keyword evidence="5 7" id="KW-1278">Translocase</keyword>
<keyword evidence="9" id="KW-0378">Hydrolase</keyword>
<protein>
    <recommendedName>
        <fullName evidence="7">Spermidine/putrescine import ATP-binding protein PotA</fullName>
        <ecNumber evidence="7">7.6.2.11</ecNumber>
    </recommendedName>
</protein>
<dbReference type="InterPro" id="IPR003593">
    <property type="entry name" value="AAA+_ATPase"/>
</dbReference>
<dbReference type="NCBIfam" id="TIGR01187">
    <property type="entry name" value="potA"/>
    <property type="match status" value="1"/>
</dbReference>
<dbReference type="Proteomes" id="UP000048926">
    <property type="component" value="Unassembled WGS sequence"/>
</dbReference>
<evidence type="ECO:0000256" key="6">
    <source>
        <dbReference type="ARBA" id="ARBA00023136"/>
    </source>
</evidence>
<dbReference type="Pfam" id="PF00005">
    <property type="entry name" value="ABC_tran"/>
    <property type="match status" value="1"/>
</dbReference>
<dbReference type="InterPro" id="IPR005893">
    <property type="entry name" value="PotA-like"/>
</dbReference>
<evidence type="ECO:0000313" key="10">
    <source>
        <dbReference type="Proteomes" id="UP000048926"/>
    </source>
</evidence>
<dbReference type="GO" id="GO:0016887">
    <property type="term" value="F:ATP hydrolysis activity"/>
    <property type="evidence" value="ECO:0007669"/>
    <property type="project" value="InterPro"/>
</dbReference>
<dbReference type="STRING" id="187304.B0E33_11340"/>
<dbReference type="InterPro" id="IPR050093">
    <property type="entry name" value="ABC_SmlMolc_Importer"/>
</dbReference>
<dbReference type="EC" id="7.6.2.11" evidence="7"/>
<gene>
    <name evidence="9" type="primary">potA_4</name>
    <name evidence="7" type="synonym">potA</name>
    <name evidence="9" type="ORF">LAL4801_02536</name>
</gene>
<evidence type="ECO:0000256" key="3">
    <source>
        <dbReference type="ARBA" id="ARBA00022741"/>
    </source>
</evidence>
<evidence type="ECO:0000259" key="8">
    <source>
        <dbReference type="PROSITE" id="PS50893"/>
    </source>
</evidence>
<reference evidence="10" key="1">
    <citation type="submission" date="2015-07" db="EMBL/GenBank/DDBJ databases">
        <authorList>
            <person name="Rodrigo-Torres Lidia"/>
            <person name="Arahal R.David."/>
        </authorList>
    </citation>
    <scope>NUCLEOTIDE SEQUENCE [LARGE SCALE GENOMIC DNA]</scope>
    <source>
        <strain evidence="10">CECT 4801</strain>
    </source>
</reference>
<dbReference type="PROSITE" id="PS50893">
    <property type="entry name" value="ABC_TRANSPORTER_2"/>
    <property type="match status" value="1"/>
</dbReference>
<dbReference type="GO" id="GO:0015417">
    <property type="term" value="F:ABC-type polyamine transporter activity"/>
    <property type="evidence" value="ECO:0007669"/>
    <property type="project" value="UniProtKB-EC"/>
</dbReference>
<dbReference type="SMART" id="SM00382">
    <property type="entry name" value="AAA"/>
    <property type="match status" value="1"/>
</dbReference>
<dbReference type="GO" id="GO:0005524">
    <property type="term" value="F:ATP binding"/>
    <property type="evidence" value="ECO:0007669"/>
    <property type="project" value="UniProtKB-KW"/>
</dbReference>
<keyword evidence="1 7" id="KW-0813">Transport</keyword>
<dbReference type="SUPFAM" id="SSF52540">
    <property type="entry name" value="P-loop containing nucleoside triphosphate hydrolases"/>
    <property type="match status" value="1"/>
</dbReference>
<evidence type="ECO:0000256" key="4">
    <source>
        <dbReference type="ARBA" id="ARBA00022840"/>
    </source>
</evidence>
<dbReference type="PANTHER" id="PTHR42781">
    <property type="entry name" value="SPERMIDINE/PUTRESCINE IMPORT ATP-BINDING PROTEIN POTA"/>
    <property type="match status" value="1"/>
</dbReference>
<evidence type="ECO:0000256" key="2">
    <source>
        <dbReference type="ARBA" id="ARBA00022475"/>
    </source>
</evidence>
<evidence type="ECO:0000256" key="5">
    <source>
        <dbReference type="ARBA" id="ARBA00022967"/>
    </source>
</evidence>
<keyword evidence="6 7" id="KW-0472">Membrane</keyword>
<keyword evidence="4 7" id="KW-0067">ATP-binding</keyword>
<dbReference type="Gene3D" id="2.40.50.100">
    <property type="match status" value="1"/>
</dbReference>
<feature type="domain" description="ABC transporter" evidence="8">
    <location>
        <begin position="5"/>
        <end position="240"/>
    </location>
</feature>
<dbReference type="OrthoDB" id="7813699at2"/>
<evidence type="ECO:0000256" key="7">
    <source>
        <dbReference type="RuleBase" id="RU364083"/>
    </source>
</evidence>
<organism evidence="9 10">
    <name type="scientific">Roseibium aggregatum</name>
    <dbReference type="NCBI Taxonomy" id="187304"/>
    <lineage>
        <taxon>Bacteria</taxon>
        <taxon>Pseudomonadati</taxon>
        <taxon>Pseudomonadota</taxon>
        <taxon>Alphaproteobacteria</taxon>
        <taxon>Hyphomicrobiales</taxon>
        <taxon>Stappiaceae</taxon>
        <taxon>Roseibium</taxon>
    </lineage>
</organism>
<keyword evidence="2 7" id="KW-1003">Cell membrane</keyword>
<dbReference type="InterPro" id="IPR027417">
    <property type="entry name" value="P-loop_NTPase"/>
</dbReference>
<keyword evidence="10" id="KW-1185">Reference proteome</keyword>
<dbReference type="Gene3D" id="3.40.50.300">
    <property type="entry name" value="P-loop containing nucleotide triphosphate hydrolases"/>
    <property type="match status" value="1"/>
</dbReference>
<dbReference type="PANTHER" id="PTHR42781:SF4">
    <property type="entry name" value="SPERMIDINE_PUTRESCINE IMPORT ATP-BINDING PROTEIN POTA"/>
    <property type="match status" value="1"/>
</dbReference>
<dbReference type="AlphaFoldDB" id="A0A0M6Y307"/>
<dbReference type="FunFam" id="3.40.50.300:FF:000133">
    <property type="entry name" value="Spermidine/putrescine import ATP-binding protein PotA"/>
    <property type="match status" value="1"/>
</dbReference>
<comment type="subunit">
    <text evidence="7">The complex is composed of two ATP-binding proteins (PotA), two transmembrane proteins (PotB and PotC) and a solute-binding protein (PotD).</text>
</comment>
<dbReference type="InterPro" id="IPR017871">
    <property type="entry name" value="ABC_transporter-like_CS"/>
</dbReference>
<dbReference type="InterPro" id="IPR003439">
    <property type="entry name" value="ABC_transporter-like_ATP-bd"/>
</dbReference>
<dbReference type="InterPro" id="IPR008995">
    <property type="entry name" value="Mo/tungstate-bd_C_term_dom"/>
</dbReference>
<proteinExistence type="inferred from homology"/>
<dbReference type="RefSeq" id="WP_055656815.1">
    <property type="nucleotide sequence ID" value="NZ_CXST01000002.1"/>
</dbReference>
<evidence type="ECO:0000256" key="1">
    <source>
        <dbReference type="ARBA" id="ARBA00022448"/>
    </source>
</evidence>
<keyword evidence="3 7" id="KW-0547">Nucleotide-binding</keyword>
<dbReference type="InterPro" id="IPR013611">
    <property type="entry name" value="Transp-assoc_OB_typ2"/>
</dbReference>
<dbReference type="GO" id="GO:0043190">
    <property type="term" value="C:ATP-binding cassette (ABC) transporter complex"/>
    <property type="evidence" value="ECO:0007669"/>
    <property type="project" value="InterPro"/>
</dbReference>
<comment type="function">
    <text evidence="7">Part of the ABC transporter complex PotABCD involved in spermidine/putrescine import. Responsible for energy coupling to the transport system.</text>
</comment>
<comment type="similarity">
    <text evidence="7">Belongs to the ABC transporter superfamily. Spermidine/putrescine importer (TC 3.A.1.11.1) family.</text>
</comment>
<name>A0A0M6Y307_9HYPH</name>
<dbReference type="Pfam" id="PF08402">
    <property type="entry name" value="TOBE_2"/>
    <property type="match status" value="1"/>
</dbReference>
<dbReference type="PROSITE" id="PS00211">
    <property type="entry name" value="ABC_TRANSPORTER_1"/>
    <property type="match status" value="1"/>
</dbReference>
<accession>A0A0M6Y307</accession>
<sequence length="372" mass="40049">MQGILRIESASKSFQAPEGGVIRALDNVSLTVAHNEFLTLLGPSGCGKTTLLRAVSGFEDLDGGEIYIDGQPVSDQPAHKRPVNTVFQRYALFPHLSVQRNVAYSLEVRGVAKAEIRQRVGSMLELVGLAGMGARKIGQLSGGQQQRVALARSLVARPKILLLDEPLSALDKNLRHKMQQELKTLQHELGISFIFVTHDQEEALVMSDRIAVLNGGNIQQLDAPEELYRRPANEFVARFIGESNLLDATVVSVAGTRCDVVLTDGTVIRDCPVNGLKRGDPAKVLIRPENLLADLGQSGSDERAGHEISGTVSESFFAGTDYRLVLSCQGLPPVRASLRAGPGTSHHTIGEQTSLFVPHDAVHLIPGNGVPA</sequence>
<dbReference type="GO" id="GO:0015847">
    <property type="term" value="P:putrescine transport"/>
    <property type="evidence" value="ECO:0007669"/>
    <property type="project" value="UniProtKB-ARBA"/>
</dbReference>
<comment type="catalytic activity">
    <reaction evidence="7">
        <text>ATP + H2O + polyamine-[polyamine-binding protein]Side 1 = ADP + phosphate + polyamineSide 2 + [polyamine-binding protein]Side 1.</text>
        <dbReference type="EC" id="7.6.2.11"/>
    </reaction>
</comment>
<dbReference type="EMBL" id="CXST01000002">
    <property type="protein sequence ID" value="CTQ44094.1"/>
    <property type="molecule type" value="Genomic_DNA"/>
</dbReference>